<evidence type="ECO:0000256" key="1">
    <source>
        <dbReference type="SAM" id="Phobius"/>
    </source>
</evidence>
<feature type="transmembrane region" description="Helical" evidence="1">
    <location>
        <begin position="127"/>
        <end position="148"/>
    </location>
</feature>
<sequence>MLKEEEQFRLNPDLRISEKESKFYVLRNISSEQYWRVSGELVRFLIHFEKGGSLEEVIRSHQKEKSSYSDESSLRQLHQFAWKKAAWLISSDSKPIPEPKKTKPPTYLQWSFILINSARVNRLSKKLVFLFSLPVFIGFVALFIAVWIQETMLVPAEIFIQPNTGFVFVVLMFVSVLFHEFGHSSALVYSGERAGAIGGAFYLLSPVLYANVTNIWALKRRRRQLVNFAGMYFEMIFCSLGVIISILLNWDSGRSLFLLIGTKTLWNLNPFIKSDGYWILTDVMGVSNLSQKSLAAWKGLLTGTFKPSSIFLLAYGLCFGAVVIWALSSVFHYSIPVLLELYSSIFAESNNTKGISSLRFSWYKFFGLLPLFVLLSLGIKSLHLLNKNPSKRMSSAV</sequence>
<dbReference type="Proteomes" id="UP000239366">
    <property type="component" value="Unassembled WGS sequence"/>
</dbReference>
<gene>
    <name evidence="2" type="ORF">BST99_08860</name>
</gene>
<keyword evidence="1" id="KW-0812">Transmembrane</keyword>
<feature type="transmembrane region" description="Helical" evidence="1">
    <location>
        <begin position="160"/>
        <end position="182"/>
    </location>
</feature>
<feature type="transmembrane region" description="Helical" evidence="1">
    <location>
        <begin position="194"/>
        <end position="217"/>
    </location>
</feature>
<name>A0A2S7T7C2_9FLAO</name>
<dbReference type="RefSeq" id="WP_105001485.1">
    <property type="nucleotide sequence ID" value="NZ_MQVX01000001.1"/>
</dbReference>
<organism evidence="2 3">
    <name type="scientific">Aureicoccus marinus</name>
    <dbReference type="NCBI Taxonomy" id="754435"/>
    <lineage>
        <taxon>Bacteria</taxon>
        <taxon>Pseudomonadati</taxon>
        <taxon>Bacteroidota</taxon>
        <taxon>Flavobacteriia</taxon>
        <taxon>Flavobacteriales</taxon>
        <taxon>Flavobacteriaceae</taxon>
        <taxon>Aureicoccus</taxon>
    </lineage>
</organism>
<accession>A0A2S7T7C2</accession>
<dbReference type="OrthoDB" id="9759690at2"/>
<proteinExistence type="predicted"/>
<comment type="caution">
    <text evidence="2">The sequence shown here is derived from an EMBL/GenBank/DDBJ whole genome shotgun (WGS) entry which is preliminary data.</text>
</comment>
<protein>
    <recommendedName>
        <fullName evidence="4">Peptidase M50</fullName>
    </recommendedName>
</protein>
<keyword evidence="1" id="KW-0472">Membrane</keyword>
<dbReference type="EMBL" id="MQVX01000001">
    <property type="protein sequence ID" value="PQJ15822.1"/>
    <property type="molecule type" value="Genomic_DNA"/>
</dbReference>
<dbReference type="AlphaFoldDB" id="A0A2S7T7C2"/>
<keyword evidence="3" id="KW-1185">Reference proteome</keyword>
<evidence type="ECO:0008006" key="4">
    <source>
        <dbReference type="Google" id="ProtNLM"/>
    </source>
</evidence>
<keyword evidence="1" id="KW-1133">Transmembrane helix</keyword>
<evidence type="ECO:0000313" key="3">
    <source>
        <dbReference type="Proteomes" id="UP000239366"/>
    </source>
</evidence>
<evidence type="ECO:0000313" key="2">
    <source>
        <dbReference type="EMBL" id="PQJ15822.1"/>
    </source>
</evidence>
<reference evidence="3" key="1">
    <citation type="submission" date="2016-11" db="EMBL/GenBank/DDBJ databases">
        <title>Trade-off between light-utilization and light-protection in marine flavobacteria.</title>
        <authorList>
            <person name="Kumagai Y."/>
            <person name="Yoshizawa S."/>
            <person name="Kogure K."/>
        </authorList>
    </citation>
    <scope>NUCLEOTIDE SEQUENCE [LARGE SCALE GENOMIC DNA]</scope>
    <source>
        <strain evidence="3">SG-18</strain>
    </source>
</reference>
<feature type="transmembrane region" description="Helical" evidence="1">
    <location>
        <begin position="310"/>
        <end position="335"/>
    </location>
</feature>
<feature type="transmembrane region" description="Helical" evidence="1">
    <location>
        <begin position="229"/>
        <end position="250"/>
    </location>
</feature>
<feature type="transmembrane region" description="Helical" evidence="1">
    <location>
        <begin position="365"/>
        <end position="385"/>
    </location>
</feature>